<protein>
    <submittedName>
        <fullName evidence="2">DUF3795 domain-containing protein</fullName>
    </submittedName>
</protein>
<reference evidence="4 6" key="3">
    <citation type="submission" date="2020-02" db="EMBL/GenBank/DDBJ databases">
        <authorList>
            <person name="Kociolek L.K."/>
            <person name="Ozer E.A."/>
        </authorList>
    </citation>
    <scope>NUCLEOTIDE SEQUENCE [LARGE SCALE GENOMIC DNA]</scope>
    <source>
        <strain evidence="4 6">ATCC 14501</strain>
    </source>
</reference>
<dbReference type="Proteomes" id="UP000030008">
    <property type="component" value="Unassembled WGS sequence"/>
</dbReference>
<dbReference type="GeneID" id="61924933"/>
<evidence type="ECO:0000313" key="2">
    <source>
        <dbReference type="EMBL" id="MCR0234469.1"/>
    </source>
</evidence>
<dbReference type="Proteomes" id="UP000503330">
    <property type="component" value="Chromosome"/>
</dbReference>
<organism evidence="1 5">
    <name type="scientific">Clostridium innocuum</name>
    <dbReference type="NCBI Taxonomy" id="1522"/>
    <lineage>
        <taxon>Bacteria</taxon>
        <taxon>Bacillati</taxon>
        <taxon>Bacillota</taxon>
        <taxon>Clostridia</taxon>
        <taxon>Eubacteriales</taxon>
        <taxon>Clostridiaceae</taxon>
        <taxon>Clostridium</taxon>
    </lineage>
</organism>
<evidence type="ECO:0000313" key="6">
    <source>
        <dbReference type="Proteomes" id="UP000503330"/>
    </source>
</evidence>
<dbReference type="Pfam" id="PF12675">
    <property type="entry name" value="DUF3795"/>
    <property type="match status" value="1"/>
</dbReference>
<dbReference type="EMBL" id="CP048838">
    <property type="protein sequence ID" value="QJA01882.1"/>
    <property type="molecule type" value="Genomic_DNA"/>
</dbReference>
<evidence type="ECO:0000313" key="4">
    <source>
        <dbReference type="EMBL" id="QJA01882.1"/>
    </source>
</evidence>
<reference evidence="1 5" key="1">
    <citation type="submission" date="2014-08" db="EMBL/GenBank/DDBJ databases">
        <title>Clostridium innocuum, an unnegligible vancomycin-resistant pathogen causing extra-intestinal infections.</title>
        <authorList>
            <person name="Feng Y."/>
            <person name="Chiu C.-H."/>
        </authorList>
    </citation>
    <scope>NUCLEOTIDE SEQUENCE [LARGE SCALE GENOMIC DNA]</scope>
    <source>
        <strain evidence="1 5">AN88</strain>
    </source>
</reference>
<evidence type="ECO:0000313" key="1">
    <source>
        <dbReference type="EMBL" id="KGJ52791.1"/>
    </source>
</evidence>
<sequence length="89" mass="9922">MCSSRCGVDCTTCERKEAVHCLGCNAMKQPFWGSPCQVKTCCEEKHLQHCGECKEFPCEMCANMGKEMGFDPEPRLANLRAWANEKTAG</sequence>
<evidence type="ECO:0000313" key="5">
    <source>
        <dbReference type="Proteomes" id="UP000030008"/>
    </source>
</evidence>
<evidence type="ECO:0000313" key="3">
    <source>
        <dbReference type="EMBL" id="MZH57243.1"/>
    </source>
</evidence>
<dbReference type="AlphaFoldDB" id="A0A099I5B5"/>
<dbReference type="InterPro" id="IPR024227">
    <property type="entry name" value="DUF3795"/>
</dbReference>
<dbReference type="EMBL" id="WWTN01000032">
    <property type="protein sequence ID" value="MZH57243.1"/>
    <property type="molecule type" value="Genomic_DNA"/>
</dbReference>
<name>A0A099I5B5_CLOIN</name>
<gene>
    <name evidence="1" type="ORF">CIAN88_12820</name>
    <name evidence="4" type="ORF">G4D54_05310</name>
    <name evidence="3" type="ORF">GT664_16200</name>
    <name evidence="2" type="ORF">MKC95_16995</name>
</gene>
<dbReference type="RefSeq" id="WP_002608008.1">
    <property type="nucleotide sequence ID" value="NZ_BAAACC010000030.1"/>
</dbReference>
<accession>A0A099I5B5</accession>
<reference evidence="3" key="2">
    <citation type="journal article" date="2019" name="Nat. Med.">
        <title>A library of human gut bacterial isolates paired with longitudinal multiomics data enables mechanistic microbiome research.</title>
        <authorList>
            <person name="Poyet M."/>
            <person name="Groussin M."/>
            <person name="Gibbons S.M."/>
            <person name="Avila-Pacheco J."/>
            <person name="Jiang X."/>
            <person name="Kearney S.M."/>
            <person name="Perrotta A.R."/>
            <person name="Berdy B."/>
            <person name="Zhao S."/>
            <person name="Lieberman T.D."/>
            <person name="Swanson P.K."/>
            <person name="Smith M."/>
            <person name="Roesemann S."/>
            <person name="Alexander J.E."/>
            <person name="Rich S.A."/>
            <person name="Livny J."/>
            <person name="Vlamakis H."/>
            <person name="Clish C."/>
            <person name="Bullock K."/>
            <person name="Deik A."/>
            <person name="Scott J."/>
            <person name="Pierce K.A."/>
            <person name="Xavier R.J."/>
            <person name="Alm E.J."/>
        </authorList>
    </citation>
    <scope>NUCLEOTIDE SEQUENCE</scope>
    <source>
        <strain evidence="3">BIOML-A12</strain>
    </source>
</reference>
<dbReference type="Proteomes" id="UP000604383">
    <property type="component" value="Unassembled WGS sequence"/>
</dbReference>
<reference evidence="2" key="4">
    <citation type="journal article" date="2022" name="Clin. Infect. Dis.">
        <title>Association between Clostridium innocuum and antibiotic-associated diarrhea in adults and children: A cross-sectional study and comparative genomics analysis.</title>
        <authorList>
            <person name="Cherny K.E."/>
            <person name="Muscat E.B."/>
            <person name="Balaji A."/>
            <person name="Mukherjee J."/>
            <person name="Ozer E.A."/>
            <person name="Angarone M.P."/>
            <person name="Hauser A.R."/>
            <person name="Sichel J.S."/>
            <person name="Amponsah E."/>
            <person name="Kociolek L.K."/>
        </authorList>
    </citation>
    <scope>NUCLEOTIDE SEQUENCE</scope>
    <source>
        <strain evidence="2">NU1-AC-029v</strain>
    </source>
</reference>
<dbReference type="EMBL" id="JQIF01000053">
    <property type="protein sequence ID" value="KGJ52791.1"/>
    <property type="molecule type" value="Genomic_DNA"/>
</dbReference>
<proteinExistence type="predicted"/>
<dbReference type="EMBL" id="JAKTMA010000033">
    <property type="protein sequence ID" value="MCR0234469.1"/>
    <property type="molecule type" value="Genomic_DNA"/>
</dbReference>
<dbReference type="Proteomes" id="UP001203972">
    <property type="component" value="Unassembled WGS sequence"/>
</dbReference>